<reference evidence="1 2" key="1">
    <citation type="submission" date="2018-02" db="EMBL/GenBank/DDBJ databases">
        <title>Full genome sequencing of a novel polyvalent bacteriophage as one of T4-Family member.</title>
        <authorList>
            <person name="Kawasaki T."/>
            <person name="Saad A.M."/>
            <person name="Yamada T."/>
        </authorList>
    </citation>
    <scope>NUCLEOTIDE SEQUENCE [LARGE SCALE GENOMIC DNA]</scope>
    <source>
        <strain evidence="1 2">EcS1</strain>
    </source>
</reference>
<protein>
    <submittedName>
        <fullName evidence="1">Uncharacterized protein</fullName>
    </submittedName>
</protein>
<dbReference type="GeneID" id="65108278"/>
<keyword evidence="2" id="KW-1185">Reference proteome</keyword>
<name>A0A2Z5ZC06_9CAUD</name>
<evidence type="ECO:0000313" key="1">
    <source>
        <dbReference type="EMBL" id="BBC78139.1"/>
    </source>
</evidence>
<dbReference type="KEGG" id="vg:65108278"/>
<dbReference type="Proteomes" id="UP000250157">
    <property type="component" value="Segment"/>
</dbReference>
<proteinExistence type="predicted"/>
<organism evidence="1 2">
    <name type="scientific">Escherichia phage EcS1</name>
    <dbReference type="NCBI Taxonomy" id="2083276"/>
    <lineage>
        <taxon>Viruses</taxon>
        <taxon>Duplodnaviria</taxon>
        <taxon>Heunggongvirae</taxon>
        <taxon>Uroviricota</taxon>
        <taxon>Caudoviricetes</taxon>
        <taxon>Pantevenvirales</taxon>
        <taxon>Straboviridae</taxon>
        <taxon>Tevenvirinae</taxon>
        <taxon>Kagamiyamavirus</taxon>
        <taxon>Kagamiyamavirus ecs1</taxon>
    </lineage>
</organism>
<dbReference type="RefSeq" id="YP_010090786.1">
    <property type="nucleotide sequence ID" value="NC_055721.1"/>
</dbReference>
<evidence type="ECO:0000313" key="2">
    <source>
        <dbReference type="Proteomes" id="UP000250157"/>
    </source>
</evidence>
<sequence>MIIKTSKEMRQYVLDTLRFILRGPMANQLKIEYPLDADMETMFKPLANSSSQAFIGATFINKVAEDFPIIHKFKPKIEFHSIGNTAEGFYKALCRSRAAGAIKAQCKLKDYKLKPIVNLKYGKGVSFTNRFMVSPSTQAPSHIETVCGNLHLNLKWLLEQGSRLVEGEDRQILPYTRTESPSNKYMTSVIFTVEGTQIRCRIQARNYKDQSAYNYTRIRDRFAAQLYNAFTQLDICTIEQYDKRNIHSADFILSPKGDTVSKEMSGTYTASSLATPASFNTFDPQEVKIEIHHANLMRASIKTIDDKLEKNGQERIEIEKRLQKLAHQDANLLVQRDVLKNAIEVLIA</sequence>
<accession>A0A2Z5ZC06</accession>
<dbReference type="EMBL" id="LC371242">
    <property type="protein sequence ID" value="BBC78139.1"/>
    <property type="molecule type" value="Genomic_DNA"/>
</dbReference>